<dbReference type="Proteomes" id="UP000175684">
    <property type="component" value="Unassembled WGS sequence"/>
</dbReference>
<evidence type="ECO:0000313" key="1">
    <source>
        <dbReference type="EMBL" id="OFA35018.1"/>
    </source>
</evidence>
<reference evidence="1 2" key="1">
    <citation type="submission" date="2016-07" db="EMBL/GenBank/DDBJ databases">
        <title>Draft Genome Sequence of Bifidobacterium adolescentis strain Km 4.</title>
        <authorList>
            <person name="Danilenko V.N."/>
        </authorList>
    </citation>
    <scope>NUCLEOTIDE SEQUENCE [LARGE SCALE GENOMIC DNA]</scope>
    <source>
        <strain evidence="1 2">Km 4</strain>
    </source>
</reference>
<dbReference type="RefSeq" id="WP_070122573.1">
    <property type="nucleotide sequence ID" value="NZ_MAXD01000003.1"/>
</dbReference>
<protein>
    <submittedName>
        <fullName evidence="1">Uncharacterized protein</fullName>
    </submittedName>
</protein>
<organism evidence="1 2">
    <name type="scientific">Bifidobacterium adolescentis</name>
    <dbReference type="NCBI Taxonomy" id="1680"/>
    <lineage>
        <taxon>Bacteria</taxon>
        <taxon>Bacillati</taxon>
        <taxon>Actinomycetota</taxon>
        <taxon>Actinomycetes</taxon>
        <taxon>Bifidobacteriales</taxon>
        <taxon>Bifidobacteriaceae</taxon>
        <taxon>Bifidobacterium</taxon>
    </lineage>
</organism>
<name>A0A1E7Y0K6_BIFAD</name>
<evidence type="ECO:0000313" key="2">
    <source>
        <dbReference type="Proteomes" id="UP000175684"/>
    </source>
</evidence>
<accession>A0A1E7Y0K6</accession>
<gene>
    <name evidence="1" type="ORF">BBK15_06015</name>
</gene>
<dbReference type="AlphaFoldDB" id="A0A1E7Y0K6"/>
<dbReference type="OrthoDB" id="9810191at2"/>
<comment type="caution">
    <text evidence="1">The sequence shown here is derived from an EMBL/GenBank/DDBJ whole genome shotgun (WGS) entry which is preliminary data.</text>
</comment>
<sequence>MRSVIPLGECPFCGGDVTVGVDEYDSETGDVHFSYGDRPQCENGCPVGRFDYQRCRFHGIWVTVEKDAAPVFRECWKKEVETLRNRPACPDCGRPAEFKSDGKDFLILGCPHCRLWAKKARTIAGLVDEWGKLADEKRKENERKGKSAGLADLLNRLDE</sequence>
<dbReference type="EMBL" id="MAXD01000003">
    <property type="protein sequence ID" value="OFA35018.1"/>
    <property type="molecule type" value="Genomic_DNA"/>
</dbReference>
<proteinExistence type="predicted"/>